<evidence type="ECO:0000256" key="1">
    <source>
        <dbReference type="ARBA" id="ARBA00008950"/>
    </source>
</evidence>
<comment type="caution">
    <text evidence="3">The sequence shown here is derived from an EMBL/GenBank/DDBJ whole genome shotgun (WGS) entry which is preliminary data.</text>
</comment>
<dbReference type="PANTHER" id="PTHR42850:SF2">
    <property type="entry name" value="BLL5683 PROTEIN"/>
    <property type="match status" value="1"/>
</dbReference>
<name>A0A0R1PVR6_9LACO</name>
<proteinExistence type="inferred from homology"/>
<evidence type="ECO:0000313" key="4">
    <source>
        <dbReference type="Proteomes" id="UP000051790"/>
    </source>
</evidence>
<evidence type="ECO:0000313" key="3">
    <source>
        <dbReference type="EMBL" id="KRL36593.1"/>
    </source>
</evidence>
<evidence type="ECO:0000259" key="2">
    <source>
        <dbReference type="Pfam" id="PF12850"/>
    </source>
</evidence>
<gene>
    <name evidence="3" type="ORF">FD01_GL002978</name>
</gene>
<dbReference type="PATRIC" id="fig|1423769.4.peg.3212"/>
<feature type="domain" description="Calcineurin-like phosphoesterase" evidence="2">
    <location>
        <begin position="8"/>
        <end position="210"/>
    </location>
</feature>
<dbReference type="Proteomes" id="UP000051790">
    <property type="component" value="Unassembled WGS sequence"/>
</dbReference>
<dbReference type="InterPro" id="IPR024654">
    <property type="entry name" value="Calcineurin-like_PHP_lpxH"/>
</dbReference>
<dbReference type="AlphaFoldDB" id="A0A0R1PVR6"/>
<keyword evidence="4" id="KW-1185">Reference proteome</keyword>
<dbReference type="InterPro" id="IPR029052">
    <property type="entry name" value="Metallo-depent_PP-like"/>
</dbReference>
<dbReference type="InterPro" id="IPR011152">
    <property type="entry name" value="Pesterase_MJ0912"/>
</dbReference>
<reference evidence="3 4" key="1">
    <citation type="journal article" date="2015" name="Genome Announc.">
        <title>Expanding the biotechnology potential of lactobacilli through comparative genomics of 213 strains and associated genera.</title>
        <authorList>
            <person name="Sun Z."/>
            <person name="Harris H.M."/>
            <person name="McCann A."/>
            <person name="Guo C."/>
            <person name="Argimon S."/>
            <person name="Zhang W."/>
            <person name="Yang X."/>
            <person name="Jeffery I.B."/>
            <person name="Cooney J.C."/>
            <person name="Kagawa T.F."/>
            <person name="Liu W."/>
            <person name="Song Y."/>
            <person name="Salvetti E."/>
            <person name="Wrobel A."/>
            <person name="Rasinkangas P."/>
            <person name="Parkhill J."/>
            <person name="Rea M.C."/>
            <person name="O'Sullivan O."/>
            <person name="Ritari J."/>
            <person name="Douillard F.P."/>
            <person name="Paul Ross R."/>
            <person name="Yang R."/>
            <person name="Briner A.E."/>
            <person name="Felis G.E."/>
            <person name="de Vos W.M."/>
            <person name="Barrangou R."/>
            <person name="Klaenhammer T.R."/>
            <person name="Caufield P.W."/>
            <person name="Cui Y."/>
            <person name="Zhang H."/>
            <person name="O'Toole P.W."/>
        </authorList>
    </citation>
    <scope>NUCLEOTIDE SEQUENCE [LARGE SCALE GENOMIC DNA]</scope>
    <source>
        <strain evidence="3 4">DSM 13343</strain>
    </source>
</reference>
<dbReference type="GO" id="GO:0016791">
    <property type="term" value="F:phosphatase activity"/>
    <property type="evidence" value="ECO:0007669"/>
    <property type="project" value="TreeGrafter"/>
</dbReference>
<dbReference type="Gene3D" id="3.60.21.10">
    <property type="match status" value="1"/>
</dbReference>
<dbReference type="InterPro" id="IPR050126">
    <property type="entry name" value="Ap4A_hydrolase"/>
</dbReference>
<dbReference type="SUPFAM" id="SSF56300">
    <property type="entry name" value="Metallo-dependent phosphatases"/>
    <property type="match status" value="1"/>
</dbReference>
<dbReference type="PANTHER" id="PTHR42850">
    <property type="entry name" value="METALLOPHOSPHOESTERASE"/>
    <property type="match status" value="1"/>
</dbReference>
<accession>A0A0R1PVR6</accession>
<dbReference type="PIRSF" id="PIRSF000883">
    <property type="entry name" value="Pesterase_MJ0912"/>
    <property type="match status" value="1"/>
</dbReference>
<dbReference type="GO" id="GO:0005737">
    <property type="term" value="C:cytoplasm"/>
    <property type="evidence" value="ECO:0007669"/>
    <property type="project" value="TreeGrafter"/>
</dbReference>
<sequence length="281" mass="31691">MNTMKQTIALLADIHGNVSAFDAVIQDAQKNHATSFWFLGDLFLPGPGTDDLWQKLAALHPQVWLRGNWEDAILAMLSGHFELDDPGAIYLATLSAYLNEHVSSAVMSQMAAHPISTVQTVNGVKIQASHNLPDRDMGRSLYPAQPQQNFDDMMTADLDIAVYGHTHQQVMRTTSRGQLIINPGAVGQPYSLWPKFFADQRAHYALLEIDDFGRVDVSFRKVEYDRQKEIALAQQRHVPYSSQYAFLRESGSTITHDRDLLAQVNAAHDYVDRVARYYHKH</sequence>
<comment type="similarity">
    <text evidence="1">Belongs to the metallophosphoesterase superfamily. YfcE family.</text>
</comment>
<dbReference type="Pfam" id="PF12850">
    <property type="entry name" value="Metallophos_2"/>
    <property type="match status" value="1"/>
</dbReference>
<protein>
    <recommendedName>
        <fullName evidence="2">Calcineurin-like phosphoesterase domain-containing protein</fullName>
    </recommendedName>
</protein>
<organism evidence="3 4">
    <name type="scientific">Lacticaseibacillus manihotivorans DSM 13343 = JCM 12514</name>
    <dbReference type="NCBI Taxonomy" id="1423769"/>
    <lineage>
        <taxon>Bacteria</taxon>
        <taxon>Bacillati</taxon>
        <taxon>Bacillota</taxon>
        <taxon>Bacilli</taxon>
        <taxon>Lactobacillales</taxon>
        <taxon>Lactobacillaceae</taxon>
        <taxon>Lacticaseibacillus</taxon>
    </lineage>
</organism>
<dbReference type="EMBL" id="AZEU01000332">
    <property type="protein sequence ID" value="KRL36593.1"/>
    <property type="molecule type" value="Genomic_DNA"/>
</dbReference>